<accession>A0ABS2CTJ4</accession>
<dbReference type="GO" id="GO:0016740">
    <property type="term" value="F:transferase activity"/>
    <property type="evidence" value="ECO:0007669"/>
    <property type="project" value="UniProtKB-KW"/>
</dbReference>
<dbReference type="RefSeq" id="WP_187658524.1">
    <property type="nucleotide sequence ID" value="NZ_JACSOD020000413.1"/>
</dbReference>
<name>A0ABS2CTJ4_9FLAO</name>
<sequence>MTLHENKELYNDAILATAQQKGIKEIYVEKDYWVTLALNRIFTSDIGKEAVFKGGTALSKCYNIIERFSEDIDMVILRNEAETGNQLKTKIKKISNVVAEILPEIEVEGITNKMGMIRKTAHSYTKTFEGQFGQVRDIIIVESTWLGSFEPYTNATVTSFVTEMMKENNQEELINQYHLNPFDVLVLSLERTLCEKIMSLMRFSFTEDPITDLNNKIRHIYDIHKLLEKEEINAFFQSSEFDNLLLIVANDDVISFKNNNGWLDNHPATAMIYADIENTWNQLRTTYNTTFNELVYGELPTEEQILTTLNTVKERLKKVDWKVDRETSA</sequence>
<dbReference type="Proteomes" id="UP000759529">
    <property type="component" value="Unassembled WGS sequence"/>
</dbReference>
<comment type="caution">
    <text evidence="1">The sequence shown here is derived from an EMBL/GenBank/DDBJ whole genome shotgun (WGS) entry which is preliminary data.</text>
</comment>
<dbReference type="InterPro" id="IPR014942">
    <property type="entry name" value="AbiEii"/>
</dbReference>
<proteinExistence type="predicted"/>
<keyword evidence="1" id="KW-0808">Transferase</keyword>
<dbReference type="EMBL" id="JACSOD020000413">
    <property type="protein sequence ID" value="MBM6498288.1"/>
    <property type="molecule type" value="Genomic_DNA"/>
</dbReference>
<dbReference type="Pfam" id="PF08843">
    <property type="entry name" value="AbiEii"/>
    <property type="match status" value="1"/>
</dbReference>
<evidence type="ECO:0000313" key="2">
    <source>
        <dbReference type="Proteomes" id="UP000759529"/>
    </source>
</evidence>
<evidence type="ECO:0000313" key="1">
    <source>
        <dbReference type="EMBL" id="MBM6498288.1"/>
    </source>
</evidence>
<dbReference type="Gene3D" id="3.10.450.620">
    <property type="entry name" value="JHP933, nucleotidyltransferase-like core domain"/>
    <property type="match status" value="1"/>
</dbReference>
<protein>
    <submittedName>
        <fullName evidence="1">Nucleotidyl transferase AbiEii/AbiGii toxin family protein</fullName>
    </submittedName>
</protein>
<organism evidence="1 2">
    <name type="scientific">Flavobacterium macrobrachii</name>
    <dbReference type="NCBI Taxonomy" id="591204"/>
    <lineage>
        <taxon>Bacteria</taxon>
        <taxon>Pseudomonadati</taxon>
        <taxon>Bacteroidota</taxon>
        <taxon>Flavobacteriia</taxon>
        <taxon>Flavobacteriales</taxon>
        <taxon>Flavobacteriaceae</taxon>
        <taxon>Flavobacterium</taxon>
    </lineage>
</organism>
<keyword evidence="2" id="KW-1185">Reference proteome</keyword>
<reference evidence="1 2" key="1">
    <citation type="submission" date="2021-02" db="EMBL/GenBank/DDBJ databases">
        <authorList>
            <person name="Jung H.S."/>
            <person name="Chun B.H."/>
            <person name="Jeon C.O."/>
        </authorList>
    </citation>
    <scope>NUCLEOTIDE SEQUENCE [LARGE SCALE GENOMIC DNA]</scope>
    <source>
        <strain evidence="1 2">LMG 25203</strain>
    </source>
</reference>
<gene>
    <name evidence="1" type="ORF">H9X54_003110</name>
</gene>